<dbReference type="Gene3D" id="3.40.50.10190">
    <property type="entry name" value="BRCT domain"/>
    <property type="match status" value="1"/>
</dbReference>
<comment type="caution">
    <text evidence="2">The sequence shown here is derived from an EMBL/GenBank/DDBJ whole genome shotgun (WGS) entry which is preliminary data.</text>
</comment>
<reference evidence="2 3" key="1">
    <citation type="submission" date="2015-05" db="EMBL/GenBank/DDBJ databases">
        <title>Distinctive expansion of gene families associated with plant cell wall degradation and secondary metabolism in the genomes of grapevine trunk pathogens.</title>
        <authorList>
            <person name="Lawrence D.P."/>
            <person name="Travadon R."/>
            <person name="Rolshausen P.E."/>
            <person name="Baumgartner K."/>
        </authorList>
    </citation>
    <scope>NUCLEOTIDE SEQUENCE [LARGE SCALE GENOMIC DNA]</scope>
    <source>
        <strain evidence="2">UCRPC4</strain>
    </source>
</reference>
<dbReference type="Proteomes" id="UP000053317">
    <property type="component" value="Unassembled WGS sequence"/>
</dbReference>
<evidence type="ECO:0000259" key="1">
    <source>
        <dbReference type="PROSITE" id="PS50172"/>
    </source>
</evidence>
<dbReference type="InterPro" id="IPR001357">
    <property type="entry name" value="BRCT_dom"/>
</dbReference>
<dbReference type="SMART" id="SM00292">
    <property type="entry name" value="BRCT"/>
    <property type="match status" value="1"/>
</dbReference>
<organism evidence="2 3">
    <name type="scientific">Phaeomoniella chlamydospora</name>
    <name type="common">Phaeoacremonium chlamydosporum</name>
    <dbReference type="NCBI Taxonomy" id="158046"/>
    <lineage>
        <taxon>Eukaryota</taxon>
        <taxon>Fungi</taxon>
        <taxon>Dikarya</taxon>
        <taxon>Ascomycota</taxon>
        <taxon>Pezizomycotina</taxon>
        <taxon>Eurotiomycetes</taxon>
        <taxon>Chaetothyriomycetidae</taxon>
        <taxon>Phaeomoniellales</taxon>
        <taxon>Phaeomoniellaceae</taxon>
        <taxon>Phaeomoniella</taxon>
    </lineage>
</organism>
<reference evidence="2 3" key="2">
    <citation type="submission" date="2015-05" db="EMBL/GenBank/DDBJ databases">
        <authorList>
            <person name="Morales-Cruz A."/>
            <person name="Amrine K.C."/>
            <person name="Cantu D."/>
        </authorList>
    </citation>
    <scope>NUCLEOTIDE SEQUENCE [LARGE SCALE GENOMIC DNA]</scope>
    <source>
        <strain evidence="2">UCRPC4</strain>
    </source>
</reference>
<dbReference type="OrthoDB" id="342264at2759"/>
<gene>
    <name evidence="2" type="ORF">UCRPC4_g02612</name>
</gene>
<dbReference type="PROSITE" id="PS50172">
    <property type="entry name" value="BRCT"/>
    <property type="match status" value="1"/>
</dbReference>
<dbReference type="EMBL" id="LCWF01000063">
    <property type="protein sequence ID" value="KKY24146.1"/>
    <property type="molecule type" value="Genomic_DNA"/>
</dbReference>
<name>A0A0G2EPU0_PHACM</name>
<dbReference type="Pfam" id="PF00533">
    <property type="entry name" value="BRCT"/>
    <property type="match status" value="1"/>
</dbReference>
<keyword evidence="3" id="KW-1185">Reference proteome</keyword>
<protein>
    <submittedName>
        <fullName evidence="2">Putative brct domain-containing protein</fullName>
    </submittedName>
</protein>
<feature type="domain" description="BRCT" evidence="1">
    <location>
        <begin position="1"/>
        <end position="85"/>
    </location>
</feature>
<evidence type="ECO:0000313" key="2">
    <source>
        <dbReference type="EMBL" id="KKY24146.1"/>
    </source>
</evidence>
<accession>A0A0G2EPU0</accession>
<dbReference type="InterPro" id="IPR036420">
    <property type="entry name" value="BRCT_dom_sf"/>
</dbReference>
<proteinExistence type="predicted"/>
<sequence>MGKTSFSKVVLCHTGDFGERNEKIRKWVEYHGGKVEHRLSPETTHLVASEKAWKKGHDLVRKATKQSSVDIVTFDWLEDSLHTKSATPKSVRKYLWSKIDKAGEQRTLAQAFAKAEKVKKRLSQFDKDCEQLARDLGQEGYHLYTDATSFTYSITLARTNILNNKIERHHVKVRQCFLSSNPIPTPAYYLNPSQIHPIVFLPLLSPIPYPSRVPQVRPLAQQIQIVESDALPPTYGLLIQYHKYGSKPGTDLLCPLGSNFDIVFKQFRWFFKKKTGIEWEKRAENLRGPEMGEDGKDTFEVDGETGVRISGWFRYMPPKGKGEGKGLVLAKTTAEECKEKLEEIMVVLPTDA</sequence>
<dbReference type="AlphaFoldDB" id="A0A0G2EPU0"/>
<dbReference type="SUPFAM" id="SSF52113">
    <property type="entry name" value="BRCT domain"/>
    <property type="match status" value="1"/>
</dbReference>
<evidence type="ECO:0000313" key="3">
    <source>
        <dbReference type="Proteomes" id="UP000053317"/>
    </source>
</evidence>